<dbReference type="Proteomes" id="UP000253570">
    <property type="component" value="Unassembled WGS sequence"/>
</dbReference>
<dbReference type="EMBL" id="QOQD01000001">
    <property type="protein sequence ID" value="RCL74710.1"/>
    <property type="molecule type" value="Genomic_DNA"/>
</dbReference>
<protein>
    <submittedName>
        <fullName evidence="4">MmgE/PrpD family protein</fullName>
    </submittedName>
</protein>
<evidence type="ECO:0000259" key="3">
    <source>
        <dbReference type="Pfam" id="PF19305"/>
    </source>
</evidence>
<sequence length="458" mass="50244">MDIAQIYAKYAKDLNFDDLPQEVVDHSKKLILDIMGNDIGGYEWMDSGPSIVNGIREINRGNSGSTVIATGESMAPEWASFANASMAHSLDYDNHHAKGVIHAGGSVVNCALAAAEENNSNGKELITSVVIGYEIACRLAMALGPHSSHEMGFHPTGTCSTFSGSAIIGRSRKMSEEEIVNAMGLNGSQAAGSMQYVVNGAWNKRTHPGINTHSSFIAATLAQSGFIGAAEVFEGKQGFLQGYALRPIPENATKTLGHSYETLENAIKPFPLCRYNHQTLDLVLDYQREYNVETSKISSILIHMPTYGVQLCGSPIELKRNPKSPVDAQFSGCFAAALALTQEKADMQTFTNILNTGMSSEFKRLLSITDIQQADDLDAIHPEFWPGRVTLTIDGEDVELYGKHMRGERERPMSIEEVQEKFRDLSPNHDESKRKEVFEVINNLENATIDDLLSPLRK</sequence>
<proteinExistence type="inferred from homology"/>
<dbReference type="InterPro" id="IPR042183">
    <property type="entry name" value="MmgE/PrpD_sf_1"/>
</dbReference>
<dbReference type="InterPro" id="IPR045337">
    <property type="entry name" value="MmgE_PrpD_C"/>
</dbReference>
<evidence type="ECO:0000259" key="2">
    <source>
        <dbReference type="Pfam" id="PF03972"/>
    </source>
</evidence>
<dbReference type="SUPFAM" id="SSF103378">
    <property type="entry name" value="2-methylcitrate dehydratase PrpD"/>
    <property type="match status" value="1"/>
</dbReference>
<evidence type="ECO:0000256" key="1">
    <source>
        <dbReference type="ARBA" id="ARBA00006174"/>
    </source>
</evidence>
<evidence type="ECO:0000313" key="4">
    <source>
        <dbReference type="EMBL" id="RCL74710.1"/>
    </source>
</evidence>
<dbReference type="PANTHER" id="PTHR16943">
    <property type="entry name" value="2-METHYLCITRATE DEHYDRATASE-RELATED"/>
    <property type="match status" value="1"/>
</dbReference>
<accession>A0A368DS85</accession>
<dbReference type="InterPro" id="IPR005656">
    <property type="entry name" value="MmgE_PrpD"/>
</dbReference>
<organism evidence="4 5">
    <name type="scientific">PS1 clade bacterium</name>
    <dbReference type="NCBI Taxonomy" id="2175152"/>
    <lineage>
        <taxon>Bacteria</taxon>
        <taxon>Pseudomonadati</taxon>
        <taxon>Pseudomonadota</taxon>
        <taxon>Alphaproteobacteria</taxon>
        <taxon>PS1 clade</taxon>
    </lineage>
</organism>
<reference evidence="4 5" key="1">
    <citation type="journal article" date="2018" name="Microbiome">
        <title>Fine metagenomic profile of the Mediterranean stratified and mixed water columns revealed by assembly and recruitment.</title>
        <authorList>
            <person name="Haro-Moreno J.M."/>
            <person name="Lopez-Perez M."/>
            <person name="De La Torre J.R."/>
            <person name="Picazo A."/>
            <person name="Camacho A."/>
            <person name="Rodriguez-Valera F."/>
        </authorList>
    </citation>
    <scope>NUCLEOTIDE SEQUENCE [LARGE SCALE GENOMIC DNA]</scope>
    <source>
        <strain evidence="4">MED-G57</strain>
    </source>
</reference>
<dbReference type="InterPro" id="IPR042188">
    <property type="entry name" value="MmgE/PrpD_sf_2"/>
</dbReference>
<comment type="caution">
    <text evidence="4">The sequence shown here is derived from an EMBL/GenBank/DDBJ whole genome shotgun (WGS) entry which is preliminary data.</text>
</comment>
<comment type="similarity">
    <text evidence="1">Belongs to the PrpD family.</text>
</comment>
<dbReference type="AlphaFoldDB" id="A0A368DS85"/>
<gene>
    <name evidence="4" type="ORF">DBW71_00775</name>
</gene>
<dbReference type="Gene3D" id="1.10.4100.10">
    <property type="entry name" value="2-methylcitrate dehydratase PrpD"/>
    <property type="match status" value="1"/>
</dbReference>
<dbReference type="PANTHER" id="PTHR16943:SF8">
    <property type="entry name" value="2-METHYLCITRATE DEHYDRATASE"/>
    <property type="match status" value="1"/>
</dbReference>
<dbReference type="Pfam" id="PF19305">
    <property type="entry name" value="MmgE_PrpD_C"/>
    <property type="match status" value="1"/>
</dbReference>
<dbReference type="InterPro" id="IPR045336">
    <property type="entry name" value="MmgE_PrpD_N"/>
</dbReference>
<evidence type="ECO:0000313" key="5">
    <source>
        <dbReference type="Proteomes" id="UP000253570"/>
    </source>
</evidence>
<feature type="domain" description="MmgE/PrpD C-terminal" evidence="3">
    <location>
        <begin position="270"/>
        <end position="442"/>
    </location>
</feature>
<dbReference type="Pfam" id="PF03972">
    <property type="entry name" value="MmgE_PrpD_N"/>
    <property type="match status" value="1"/>
</dbReference>
<dbReference type="InterPro" id="IPR036148">
    <property type="entry name" value="MmgE/PrpD_sf"/>
</dbReference>
<dbReference type="GO" id="GO:0016829">
    <property type="term" value="F:lyase activity"/>
    <property type="evidence" value="ECO:0007669"/>
    <property type="project" value="InterPro"/>
</dbReference>
<name>A0A368DS85_9PROT</name>
<dbReference type="Gene3D" id="3.30.1330.120">
    <property type="entry name" value="2-methylcitrate dehydratase PrpD"/>
    <property type="match status" value="1"/>
</dbReference>
<feature type="domain" description="MmgE/PrpD N-terminal" evidence="2">
    <location>
        <begin position="8"/>
        <end position="243"/>
    </location>
</feature>